<evidence type="ECO:0000256" key="1">
    <source>
        <dbReference type="SAM" id="MobiDB-lite"/>
    </source>
</evidence>
<evidence type="ECO:0000259" key="3">
    <source>
        <dbReference type="PROSITE" id="PS50222"/>
    </source>
</evidence>
<feature type="chain" id="PRO_5046322626" evidence="2">
    <location>
        <begin position="25"/>
        <end position="201"/>
    </location>
</feature>
<evidence type="ECO:0000313" key="5">
    <source>
        <dbReference type="Proteomes" id="UP001597215"/>
    </source>
</evidence>
<dbReference type="Gene3D" id="1.10.238.10">
    <property type="entry name" value="EF-hand"/>
    <property type="match status" value="3"/>
</dbReference>
<evidence type="ECO:0000256" key="2">
    <source>
        <dbReference type="SAM" id="SignalP"/>
    </source>
</evidence>
<dbReference type="SUPFAM" id="SSF47473">
    <property type="entry name" value="EF-hand"/>
    <property type="match status" value="1"/>
</dbReference>
<dbReference type="RefSeq" id="WP_381510523.1">
    <property type="nucleotide sequence ID" value="NZ_JBHUEL010000002.1"/>
</dbReference>
<sequence>MNKKWLISGGAVLTAAVATAVAFAAPGPMGKADSDGDGAVSKAEAVAMANNHFARMDVNKDGQINAADREAKHKEHFAAMDTDKNGSISEAEFTAAHEARKEKREAMREGHKGMAGHGAEGHAMEAGPRHKGGRGHKGGGMMMLKMADANGDKTITNAEMMAAVDAHFAKADSNKDGKISAEEHTAMRKAMRTHMKAQPAQ</sequence>
<dbReference type="Proteomes" id="UP001597215">
    <property type="component" value="Unassembled WGS sequence"/>
</dbReference>
<accession>A0ABW4MAQ3</accession>
<dbReference type="EMBL" id="JBHUEL010000002">
    <property type="protein sequence ID" value="MFD1765324.1"/>
    <property type="molecule type" value="Genomic_DNA"/>
</dbReference>
<evidence type="ECO:0000313" key="4">
    <source>
        <dbReference type="EMBL" id="MFD1765324.1"/>
    </source>
</evidence>
<dbReference type="Pfam" id="PF13202">
    <property type="entry name" value="EF-hand_5"/>
    <property type="match status" value="3"/>
</dbReference>
<reference evidence="5" key="1">
    <citation type="journal article" date="2019" name="Int. J. Syst. Evol. Microbiol.">
        <title>The Global Catalogue of Microorganisms (GCM) 10K type strain sequencing project: providing services to taxonomists for standard genome sequencing and annotation.</title>
        <authorList>
            <consortium name="The Broad Institute Genomics Platform"/>
            <consortium name="The Broad Institute Genome Sequencing Center for Infectious Disease"/>
            <person name="Wu L."/>
            <person name="Ma J."/>
        </authorList>
    </citation>
    <scope>NUCLEOTIDE SEQUENCE [LARGE SCALE GENOMIC DNA]</scope>
    <source>
        <strain evidence="5">CGMCC 1.12449</strain>
    </source>
</reference>
<dbReference type="InterPro" id="IPR002048">
    <property type="entry name" value="EF_hand_dom"/>
</dbReference>
<feature type="signal peptide" evidence="2">
    <location>
        <begin position="1"/>
        <end position="24"/>
    </location>
</feature>
<keyword evidence="2" id="KW-0732">Signal</keyword>
<dbReference type="PROSITE" id="PS50222">
    <property type="entry name" value="EF_HAND_2"/>
    <property type="match status" value="2"/>
</dbReference>
<name>A0ABW4MAQ3_9SPHN</name>
<organism evidence="4 5">
    <name type="scientific">Sphingorhabdus buctiana</name>
    <dbReference type="NCBI Taxonomy" id="1508805"/>
    <lineage>
        <taxon>Bacteria</taxon>
        <taxon>Pseudomonadati</taxon>
        <taxon>Pseudomonadota</taxon>
        <taxon>Alphaproteobacteria</taxon>
        <taxon>Sphingomonadales</taxon>
        <taxon>Sphingomonadaceae</taxon>
        <taxon>Sphingorhabdus</taxon>
    </lineage>
</organism>
<keyword evidence="5" id="KW-1185">Reference proteome</keyword>
<comment type="caution">
    <text evidence="4">The sequence shown here is derived from an EMBL/GenBank/DDBJ whole genome shotgun (WGS) entry which is preliminary data.</text>
</comment>
<dbReference type="InterPro" id="IPR011992">
    <property type="entry name" value="EF-hand-dom_pair"/>
</dbReference>
<feature type="domain" description="EF-hand" evidence="3">
    <location>
        <begin position="68"/>
        <end position="103"/>
    </location>
</feature>
<dbReference type="InterPro" id="IPR018247">
    <property type="entry name" value="EF_Hand_1_Ca_BS"/>
</dbReference>
<dbReference type="SMART" id="SM00054">
    <property type="entry name" value="EFh"/>
    <property type="match status" value="2"/>
</dbReference>
<feature type="region of interest" description="Disordered" evidence="1">
    <location>
        <begin position="112"/>
        <end position="137"/>
    </location>
</feature>
<proteinExistence type="predicted"/>
<protein>
    <submittedName>
        <fullName evidence="4">Calcium-binding protein</fullName>
    </submittedName>
</protein>
<gene>
    <name evidence="4" type="ORF">ACFSAG_00525</name>
</gene>
<feature type="domain" description="EF-hand" evidence="3">
    <location>
        <begin position="159"/>
        <end position="194"/>
    </location>
</feature>
<dbReference type="PROSITE" id="PS00018">
    <property type="entry name" value="EF_HAND_1"/>
    <property type="match status" value="1"/>
</dbReference>